<evidence type="ECO:0000313" key="2">
    <source>
        <dbReference type="EMBL" id="MDO3383696.1"/>
    </source>
</evidence>
<proteinExistence type="predicted"/>
<feature type="signal peptide" evidence="1">
    <location>
        <begin position="1"/>
        <end position="21"/>
    </location>
</feature>
<feature type="chain" id="PRO_5045726230" evidence="1">
    <location>
        <begin position="22"/>
        <end position="189"/>
    </location>
</feature>
<organism evidence="2 3">
    <name type="scientific">Gilvimarinus algae</name>
    <dbReference type="NCBI Taxonomy" id="3058037"/>
    <lineage>
        <taxon>Bacteria</taxon>
        <taxon>Pseudomonadati</taxon>
        <taxon>Pseudomonadota</taxon>
        <taxon>Gammaproteobacteria</taxon>
        <taxon>Cellvibrionales</taxon>
        <taxon>Cellvibrionaceae</taxon>
        <taxon>Gilvimarinus</taxon>
    </lineage>
</organism>
<evidence type="ECO:0000256" key="1">
    <source>
        <dbReference type="SAM" id="SignalP"/>
    </source>
</evidence>
<dbReference type="EMBL" id="JAULRT010000062">
    <property type="protein sequence ID" value="MDO3383696.1"/>
    <property type="molecule type" value="Genomic_DNA"/>
</dbReference>
<keyword evidence="3" id="KW-1185">Reference proteome</keyword>
<gene>
    <name evidence="2" type="ORF">QWI16_16055</name>
</gene>
<reference evidence="2" key="1">
    <citation type="submission" date="2023-07" db="EMBL/GenBank/DDBJ databases">
        <title>Gilvimarinus algae sp. nov., isolated from the surface of Kelp.</title>
        <authorList>
            <person name="Sun Y.Y."/>
            <person name="Gong Y."/>
            <person name="Du Z.J."/>
        </authorList>
    </citation>
    <scope>NUCLEOTIDE SEQUENCE</scope>
    <source>
        <strain evidence="2">SDUM040014</strain>
    </source>
</reference>
<protein>
    <submittedName>
        <fullName evidence="2">Uncharacterized protein</fullName>
    </submittedName>
</protein>
<sequence>MKQTRFALALCASLLAAPALADDITDAVDEAMAAYKDGKLSEAVSQLDYAAGLIRQQKAEAIKAVFPKPLSGWSGSEAESQSAGGMMMGGGITANRNYTKGDASVDIELVTDSPLLQSMMGMFNNPSLITMNGGKLIKVQGQKAILNEQSGDPEIILIVNGSAMFTLRASGASTDDLKAYGEALNLDKL</sequence>
<comment type="caution">
    <text evidence="2">The sequence shown here is derived from an EMBL/GenBank/DDBJ whole genome shotgun (WGS) entry which is preliminary data.</text>
</comment>
<dbReference type="RefSeq" id="WP_302714626.1">
    <property type="nucleotide sequence ID" value="NZ_JAULRT010000062.1"/>
</dbReference>
<keyword evidence="1" id="KW-0732">Signal</keyword>
<accession>A0ABT8TM39</accession>
<name>A0ABT8TM39_9GAMM</name>
<evidence type="ECO:0000313" key="3">
    <source>
        <dbReference type="Proteomes" id="UP001168380"/>
    </source>
</evidence>
<dbReference type="Proteomes" id="UP001168380">
    <property type="component" value="Unassembled WGS sequence"/>
</dbReference>